<protein>
    <submittedName>
        <fullName evidence="2">Uncharacterized protein</fullName>
    </submittedName>
</protein>
<keyword evidence="3" id="KW-1185">Reference proteome</keyword>
<keyword evidence="1" id="KW-0732">Signal</keyword>
<evidence type="ECO:0000256" key="1">
    <source>
        <dbReference type="SAM" id="SignalP"/>
    </source>
</evidence>
<reference evidence="2 3" key="1">
    <citation type="submission" date="2023-07" db="EMBL/GenBank/DDBJ databases">
        <title>Sorghum-associated microbial communities from plants grown in Nebraska, USA.</title>
        <authorList>
            <person name="Schachtman D."/>
        </authorList>
    </citation>
    <scope>NUCLEOTIDE SEQUENCE [LARGE SCALE GENOMIC DNA]</scope>
    <source>
        <strain evidence="2 3">584</strain>
    </source>
</reference>
<proteinExistence type="predicted"/>
<name>A0ABU1JJJ4_9PROT</name>
<feature type="signal peptide" evidence="1">
    <location>
        <begin position="1"/>
        <end position="21"/>
    </location>
</feature>
<accession>A0ABU1JJJ4</accession>
<dbReference type="Proteomes" id="UP001262410">
    <property type="component" value="Unassembled WGS sequence"/>
</dbReference>
<dbReference type="RefSeq" id="WP_309792808.1">
    <property type="nucleotide sequence ID" value="NZ_JAVDPW010000002.1"/>
</dbReference>
<evidence type="ECO:0000313" key="2">
    <source>
        <dbReference type="EMBL" id="MDR6288782.1"/>
    </source>
</evidence>
<evidence type="ECO:0000313" key="3">
    <source>
        <dbReference type="Proteomes" id="UP001262410"/>
    </source>
</evidence>
<comment type="caution">
    <text evidence="2">The sequence shown here is derived from an EMBL/GenBank/DDBJ whole genome shotgun (WGS) entry which is preliminary data.</text>
</comment>
<gene>
    <name evidence="2" type="ORF">E9232_001289</name>
</gene>
<organism evidence="2 3">
    <name type="scientific">Inquilinus ginsengisoli</name>
    <dbReference type="NCBI Taxonomy" id="363840"/>
    <lineage>
        <taxon>Bacteria</taxon>
        <taxon>Pseudomonadati</taxon>
        <taxon>Pseudomonadota</taxon>
        <taxon>Alphaproteobacteria</taxon>
        <taxon>Rhodospirillales</taxon>
        <taxon>Rhodospirillaceae</taxon>
        <taxon>Inquilinus</taxon>
    </lineage>
</organism>
<dbReference type="EMBL" id="JAVDPW010000002">
    <property type="protein sequence ID" value="MDR6288782.1"/>
    <property type="molecule type" value="Genomic_DNA"/>
</dbReference>
<feature type="chain" id="PRO_5047179032" evidence="1">
    <location>
        <begin position="22"/>
        <end position="119"/>
    </location>
</feature>
<sequence length="119" mass="12752">MKPLLLGAVLLAAVAGTPAQAGDVPLVTGEHWTKASDSEKKAFLVGVANVVSVEYELRKDDRRSRPGMISALVTNLQPLTLTEISKGVDDYYAAHPDQTARSVISVIVTDVAKVQPRKK</sequence>